<evidence type="ECO:0000313" key="3">
    <source>
        <dbReference type="EMBL" id="WGM03805.1"/>
    </source>
</evidence>
<sequence>MKKRVIFLTESMIGAGGVVRVITTWSNFFVKKGYNCEIFSVYKGKPFFELNEKIKFTIVNYLFKNKILSLPINILLILPILLKSKNSILIVNKSAYIEPIYLWRKLGLFKSIKLVYFSHGGNGDFESFYMSRRSTKHRVKMIFNIFDNVICLYKNVKKTPKEVIDNKITYIKNPCPLSVYNQESENKTVVYIGRVTKEKGIDVLIKSWAKIDKKDWTLKIVGDGIDKKEFIHLSEKLKLKNIIFLEQTNNVEYHLKNSTISVLPSLFEGFGLSIIESMSQGAIIISTKTDGGKKLINHHDNGLLVEISDIDDLAEKLIIAIESKELRRKLRENAYIKVKEFDIEKLFKNWNGIL</sequence>
<dbReference type="AlphaFoldDB" id="A0AA95GZU0"/>
<reference evidence="3" key="1">
    <citation type="submission" date="2023-04" db="EMBL/GenBank/DDBJ databases">
        <title>Genome dynamics across the evolutionary transition to endosymbiosis.</title>
        <authorList>
            <person name="Siozios S."/>
            <person name="Nadal-Jimenez P."/>
            <person name="Azagi T."/>
            <person name="Sprong H."/>
            <person name="Frost C.L."/>
            <person name="Parratt S.R."/>
            <person name="Taylor G."/>
            <person name="Brettell L."/>
            <person name="Lew K.C."/>
            <person name="Croft L."/>
            <person name="King K.C."/>
            <person name="Brockhurst M.A."/>
            <person name="Hypsa V."/>
            <person name="Novakova E."/>
            <person name="Darby A.C."/>
            <person name="Hurst G.D.D."/>
        </authorList>
    </citation>
    <scope>NUCLEOTIDE SEQUENCE</scope>
    <source>
        <strain evidence="3">APv</strain>
        <plasmid evidence="3">paPv6</plasmid>
    </source>
</reference>
<geneLocation type="plasmid" evidence="3 4">
    <name>paPv6</name>
</geneLocation>
<dbReference type="GO" id="GO:0016757">
    <property type="term" value="F:glycosyltransferase activity"/>
    <property type="evidence" value="ECO:0007669"/>
    <property type="project" value="UniProtKB-KW"/>
</dbReference>
<dbReference type="RefSeq" id="WP_280627087.1">
    <property type="nucleotide sequence ID" value="NZ_CP123510.1"/>
</dbReference>
<dbReference type="InterPro" id="IPR028098">
    <property type="entry name" value="Glyco_trans_4-like_N"/>
</dbReference>
<evidence type="ECO:0000259" key="1">
    <source>
        <dbReference type="Pfam" id="PF00534"/>
    </source>
</evidence>
<evidence type="ECO:0000259" key="2">
    <source>
        <dbReference type="Pfam" id="PF13439"/>
    </source>
</evidence>
<dbReference type="Gene3D" id="3.40.50.2000">
    <property type="entry name" value="Glycogen Phosphorylase B"/>
    <property type="match status" value="2"/>
</dbReference>
<feature type="domain" description="Glycosyl transferase family 1" evidence="1">
    <location>
        <begin position="182"/>
        <end position="335"/>
    </location>
</feature>
<feature type="domain" description="Glycosyltransferase subfamily 4-like N-terminal" evidence="2">
    <location>
        <begin position="16"/>
        <end position="175"/>
    </location>
</feature>
<dbReference type="SUPFAM" id="SSF53756">
    <property type="entry name" value="UDP-Glycosyltransferase/glycogen phosphorylase"/>
    <property type="match status" value="1"/>
</dbReference>
<dbReference type="Pfam" id="PF13439">
    <property type="entry name" value="Glyco_transf_4"/>
    <property type="match status" value="1"/>
</dbReference>
<organism evidence="3 4">
    <name type="scientific">Arsenophonus nasoniae</name>
    <name type="common">son-killer infecting Nasonia vitripennis</name>
    <dbReference type="NCBI Taxonomy" id="638"/>
    <lineage>
        <taxon>Bacteria</taxon>
        <taxon>Pseudomonadati</taxon>
        <taxon>Pseudomonadota</taxon>
        <taxon>Gammaproteobacteria</taxon>
        <taxon>Enterobacterales</taxon>
        <taxon>Morganellaceae</taxon>
        <taxon>Arsenophonus</taxon>
    </lineage>
</organism>
<keyword evidence="3" id="KW-0808">Transferase</keyword>
<proteinExistence type="predicted"/>
<evidence type="ECO:0000313" key="4">
    <source>
        <dbReference type="Proteomes" id="UP001177595"/>
    </source>
</evidence>
<dbReference type="GO" id="GO:1901135">
    <property type="term" value="P:carbohydrate derivative metabolic process"/>
    <property type="evidence" value="ECO:0007669"/>
    <property type="project" value="UniProtKB-ARBA"/>
</dbReference>
<dbReference type="Proteomes" id="UP001177595">
    <property type="component" value="Plasmid paPv6"/>
</dbReference>
<keyword evidence="3" id="KW-0614">Plasmid</keyword>
<accession>A0AA95GZU0</accession>
<gene>
    <name evidence="3" type="ORF">QE210_20180</name>
</gene>
<dbReference type="EMBL" id="CP123510">
    <property type="protein sequence ID" value="WGM03805.1"/>
    <property type="molecule type" value="Genomic_DNA"/>
</dbReference>
<dbReference type="Pfam" id="PF00534">
    <property type="entry name" value="Glycos_transf_1"/>
    <property type="match status" value="1"/>
</dbReference>
<dbReference type="PANTHER" id="PTHR12526:SF630">
    <property type="entry name" value="GLYCOSYLTRANSFERASE"/>
    <property type="match status" value="1"/>
</dbReference>
<keyword evidence="3" id="KW-0328">Glycosyltransferase</keyword>
<dbReference type="PANTHER" id="PTHR12526">
    <property type="entry name" value="GLYCOSYLTRANSFERASE"/>
    <property type="match status" value="1"/>
</dbReference>
<dbReference type="InterPro" id="IPR001296">
    <property type="entry name" value="Glyco_trans_1"/>
</dbReference>
<protein>
    <submittedName>
        <fullName evidence="3">Glycosyltransferase</fullName>
        <ecNumber evidence="3">2.4.-.-</ecNumber>
    </submittedName>
</protein>
<name>A0AA95GZU0_9GAMM</name>
<dbReference type="EC" id="2.4.-.-" evidence="3"/>